<evidence type="ECO:0000313" key="1">
    <source>
        <dbReference type="EMBL" id="QCY68067.1"/>
    </source>
</evidence>
<organism evidence="1 2">
    <name type="scientific">Antarcticibacterium flavum</name>
    <dbReference type="NCBI Taxonomy" id="2058175"/>
    <lineage>
        <taxon>Bacteria</taxon>
        <taxon>Pseudomonadati</taxon>
        <taxon>Bacteroidota</taxon>
        <taxon>Flavobacteriia</taxon>
        <taxon>Flavobacteriales</taxon>
        <taxon>Flavobacteriaceae</taxon>
        <taxon>Antarcticibacterium</taxon>
    </lineage>
</organism>
<dbReference type="InterPro" id="IPR014729">
    <property type="entry name" value="Rossmann-like_a/b/a_fold"/>
</dbReference>
<name>A0A5B7WYD7_9FLAO</name>
<sequence>MSIWHIIIKNNEKDTFDVKVSASEEKYILNTVQLGNDPSALGTNIFKELRLAKIEPKDEVLDLLHLSLGIYTTDQVVSRKAHGFQEWSRHFKIYMPVSSLDKWENAKEDLQKLLSFLSGDKWEIYFRKNIITEGKQIKLIKNHNPNKIEKVALFSGGMDSFIGAIDLLENKKKVTFVSHYKRGADKSAQTMLYENLRKKYGDESFSNYQFYVQPNQQHAKASKEESSRARSFLFLCLGLIVANTLEETIDFIIPENGLISLNVPLTGTRLSSHSTRTTHPYYLSTFKKVISELGIKNKINNPYQWKTKGEMMVECKNQKLLKKLNHETLSCSHSENSRYSGMRPGIQCGYCVPCIIRQSAEKKSGTTGTEYVHNITQNVPSQKLVSGSDIRAFKLSLKRLENRPIRSIMFDILSSGPLPFESKQELDKYIDVYQRGMNEVRDFLE</sequence>
<evidence type="ECO:0008006" key="3">
    <source>
        <dbReference type="Google" id="ProtNLM"/>
    </source>
</evidence>
<dbReference type="InterPro" id="IPR049676">
    <property type="entry name" value="QatC"/>
</dbReference>
<proteinExistence type="predicted"/>
<reference evidence="1 2" key="1">
    <citation type="submission" date="2019-06" db="EMBL/GenBank/DDBJ databases">
        <title>Complete genome sequence of Antarcticibacterium flavum KCTC 52984T from an Antarctic marine sediment.</title>
        <authorList>
            <person name="Lee Y.M."/>
            <person name="Shin S.C."/>
        </authorList>
    </citation>
    <scope>NUCLEOTIDE SEQUENCE [LARGE SCALE GENOMIC DNA]</scope>
    <source>
        <strain evidence="1 2">KCTC 52984</strain>
    </source>
</reference>
<evidence type="ECO:0000313" key="2">
    <source>
        <dbReference type="Proteomes" id="UP000309016"/>
    </source>
</evidence>
<accession>A0A5B7WYD7</accession>
<protein>
    <recommendedName>
        <fullName evidence="3">ATPase</fullName>
    </recommendedName>
</protein>
<dbReference type="RefSeq" id="WP_025743369.1">
    <property type="nucleotide sequence ID" value="NZ_CP040812.1"/>
</dbReference>
<dbReference type="Proteomes" id="UP000309016">
    <property type="component" value="Chromosome"/>
</dbReference>
<dbReference type="OrthoDB" id="9789567at2"/>
<dbReference type="EMBL" id="CP040812">
    <property type="protein sequence ID" value="QCY68067.1"/>
    <property type="molecule type" value="Genomic_DNA"/>
</dbReference>
<dbReference type="NCBIfam" id="NF041925">
    <property type="entry name" value="QatC"/>
    <property type="match status" value="1"/>
</dbReference>
<dbReference type="SUPFAM" id="SSF52402">
    <property type="entry name" value="Adenine nucleotide alpha hydrolases-like"/>
    <property type="match status" value="1"/>
</dbReference>
<dbReference type="KEGG" id="afla:FHG64_00885"/>
<gene>
    <name evidence="1" type="ORF">FHG64_00885</name>
</gene>
<dbReference type="Gene3D" id="3.40.50.620">
    <property type="entry name" value="HUPs"/>
    <property type="match status" value="1"/>
</dbReference>
<keyword evidence="2" id="KW-1185">Reference proteome</keyword>
<dbReference type="AlphaFoldDB" id="A0A5B7WYD7"/>